<feature type="domain" description="Phospholipid/glycerol acyltransferase" evidence="4">
    <location>
        <begin position="76"/>
        <end position="190"/>
    </location>
</feature>
<evidence type="ECO:0000256" key="2">
    <source>
        <dbReference type="ARBA" id="ARBA00023315"/>
    </source>
</evidence>
<keyword evidence="2" id="KW-0012">Acyltransferase</keyword>
<reference evidence="5" key="1">
    <citation type="submission" date="2020-05" db="EMBL/GenBank/DDBJ databases">
        <authorList>
            <person name="Chiriac C."/>
            <person name="Salcher M."/>
            <person name="Ghai R."/>
            <person name="Kavagutti S V."/>
        </authorList>
    </citation>
    <scope>NUCLEOTIDE SEQUENCE</scope>
</reference>
<dbReference type="Pfam" id="PF01553">
    <property type="entry name" value="Acyltransferase"/>
    <property type="match status" value="1"/>
</dbReference>
<dbReference type="AlphaFoldDB" id="A0A6J6UW18"/>
<dbReference type="CDD" id="cd07989">
    <property type="entry name" value="LPLAT_AGPAT-like"/>
    <property type="match status" value="1"/>
</dbReference>
<dbReference type="SUPFAM" id="SSF69593">
    <property type="entry name" value="Glycerol-3-phosphate (1)-acyltransferase"/>
    <property type="match status" value="1"/>
</dbReference>
<dbReference type="SMART" id="SM00563">
    <property type="entry name" value="PlsC"/>
    <property type="match status" value="1"/>
</dbReference>
<keyword evidence="1" id="KW-0808">Transferase</keyword>
<evidence type="ECO:0000259" key="4">
    <source>
        <dbReference type="SMART" id="SM00563"/>
    </source>
</evidence>
<evidence type="ECO:0000313" key="5">
    <source>
        <dbReference type="EMBL" id="CAB4764131.1"/>
    </source>
</evidence>
<accession>A0A6J6UW18</accession>
<dbReference type="InterPro" id="IPR002123">
    <property type="entry name" value="Plipid/glycerol_acylTrfase"/>
</dbReference>
<gene>
    <name evidence="5" type="ORF">UFOPK2766_02411</name>
</gene>
<dbReference type="PANTHER" id="PTHR10434:SF11">
    <property type="entry name" value="1-ACYL-SN-GLYCEROL-3-PHOSPHATE ACYLTRANSFERASE"/>
    <property type="match status" value="1"/>
</dbReference>
<dbReference type="PANTHER" id="PTHR10434">
    <property type="entry name" value="1-ACYL-SN-GLYCEROL-3-PHOSPHATE ACYLTRANSFERASE"/>
    <property type="match status" value="1"/>
</dbReference>
<protein>
    <submittedName>
        <fullName evidence="5">Unannotated protein</fullName>
    </submittedName>
</protein>
<evidence type="ECO:0000256" key="1">
    <source>
        <dbReference type="ARBA" id="ARBA00022679"/>
    </source>
</evidence>
<proteinExistence type="predicted"/>
<dbReference type="GO" id="GO:0003841">
    <property type="term" value="F:1-acylglycerol-3-phosphate O-acyltransferase activity"/>
    <property type="evidence" value="ECO:0007669"/>
    <property type="project" value="TreeGrafter"/>
</dbReference>
<feature type="region of interest" description="Disordered" evidence="3">
    <location>
        <begin position="1"/>
        <end position="24"/>
    </location>
</feature>
<organism evidence="5">
    <name type="scientific">freshwater metagenome</name>
    <dbReference type="NCBI Taxonomy" id="449393"/>
    <lineage>
        <taxon>unclassified sequences</taxon>
        <taxon>metagenomes</taxon>
        <taxon>ecological metagenomes</taxon>
    </lineage>
</organism>
<name>A0A6J6UW18_9ZZZZ</name>
<evidence type="ECO:0000256" key="3">
    <source>
        <dbReference type="SAM" id="MobiDB-lite"/>
    </source>
</evidence>
<sequence>MNDPLRSCGTEMQQGLGSSGHEAPAPALATRHEVAPMSSSGRVIHTSIRVAVSLIAQGYFRLSVHGKERIPLDGPFLVVGVHRSNLDAFLIGSALPPRRILRCMAKESLWNHRFMGSFLEKMGSFPVSREHADRAALRCCEQALAHGDLLLMFPEGKRMSGPLIHEVHNGPAWVASRYRVPVLPVAIGGTEQALPPGAKFPRPVRISVVIGEPIYPDVPLTGRVPRHSVTELTDRIKKDLQESFVAASSSEADSGQVAQH</sequence>
<dbReference type="GO" id="GO:0006654">
    <property type="term" value="P:phosphatidic acid biosynthetic process"/>
    <property type="evidence" value="ECO:0007669"/>
    <property type="project" value="TreeGrafter"/>
</dbReference>
<dbReference type="EMBL" id="CAEZYU010000199">
    <property type="protein sequence ID" value="CAB4764131.1"/>
    <property type="molecule type" value="Genomic_DNA"/>
</dbReference>